<keyword evidence="7" id="KW-1185">Reference proteome</keyword>
<evidence type="ECO:0000256" key="1">
    <source>
        <dbReference type="ARBA" id="ARBA00010164"/>
    </source>
</evidence>
<evidence type="ECO:0000259" key="5">
    <source>
        <dbReference type="Pfam" id="PF13657"/>
    </source>
</evidence>
<dbReference type="InterPro" id="IPR017508">
    <property type="entry name" value="HipA_N1"/>
</dbReference>
<dbReference type="Proteomes" id="UP001064879">
    <property type="component" value="Chromosome"/>
</dbReference>
<dbReference type="Pfam" id="PF07804">
    <property type="entry name" value="HipA_C"/>
    <property type="match status" value="1"/>
</dbReference>
<dbReference type="RefSeq" id="WP_265419345.1">
    <property type="nucleotide sequence ID" value="NZ_CP093443.1"/>
</dbReference>
<keyword evidence="2" id="KW-0808">Transferase</keyword>
<organism evidence="6 7">
    <name type="scientific">Brevibacterium spongiae</name>
    <dbReference type="NCBI Taxonomy" id="2909672"/>
    <lineage>
        <taxon>Bacteria</taxon>
        <taxon>Bacillati</taxon>
        <taxon>Actinomycetota</taxon>
        <taxon>Actinomycetes</taxon>
        <taxon>Micrococcales</taxon>
        <taxon>Brevibacteriaceae</taxon>
        <taxon>Brevibacterium</taxon>
    </lineage>
</organism>
<dbReference type="Pfam" id="PF13657">
    <property type="entry name" value="Couple_hipA"/>
    <property type="match status" value="1"/>
</dbReference>
<dbReference type="PANTHER" id="PTHR37419">
    <property type="entry name" value="SERINE/THREONINE-PROTEIN KINASE TOXIN HIPA"/>
    <property type="match status" value="1"/>
</dbReference>
<evidence type="ECO:0000256" key="3">
    <source>
        <dbReference type="ARBA" id="ARBA00022777"/>
    </source>
</evidence>
<protein>
    <submittedName>
        <fullName evidence="6">Type II toxin-antitoxin system HipA family toxin</fullName>
    </submittedName>
</protein>
<dbReference type="InterPro" id="IPR052028">
    <property type="entry name" value="HipA_Ser/Thr_kinase"/>
</dbReference>
<feature type="domain" description="HipA N-terminal subdomain 1" evidence="5">
    <location>
        <begin position="28"/>
        <end position="87"/>
    </location>
</feature>
<dbReference type="EMBL" id="CP093443">
    <property type="protein sequence ID" value="UVI36776.1"/>
    <property type="molecule type" value="Genomic_DNA"/>
</dbReference>
<accession>A0ABY5SSB6</accession>
<proteinExistence type="inferred from homology"/>
<evidence type="ECO:0000259" key="4">
    <source>
        <dbReference type="Pfam" id="PF07804"/>
    </source>
</evidence>
<evidence type="ECO:0000313" key="7">
    <source>
        <dbReference type="Proteomes" id="UP001064879"/>
    </source>
</evidence>
<evidence type="ECO:0000313" key="6">
    <source>
        <dbReference type="EMBL" id="UVI36776.1"/>
    </source>
</evidence>
<comment type="similarity">
    <text evidence="1">Belongs to the HipA Ser/Thr kinase family.</text>
</comment>
<keyword evidence="3" id="KW-0418">Kinase</keyword>
<name>A0ABY5SSB6_9MICO</name>
<reference evidence="6" key="1">
    <citation type="submission" date="2022-03" db="EMBL/GenBank/DDBJ databases">
        <title>Brevibacterium spongiae sp. nov., isolated from marine sponge.</title>
        <authorList>
            <person name="Li Z."/>
            <person name="Zhang M."/>
        </authorList>
    </citation>
    <scope>NUCLEOTIDE SEQUENCE</scope>
    <source>
        <strain evidence="6">WHS-Z9</strain>
    </source>
</reference>
<dbReference type="InterPro" id="IPR012893">
    <property type="entry name" value="HipA-like_C"/>
</dbReference>
<gene>
    <name evidence="6" type="ORF">L1F31_03685</name>
</gene>
<evidence type="ECO:0000256" key="2">
    <source>
        <dbReference type="ARBA" id="ARBA00022679"/>
    </source>
</evidence>
<dbReference type="Gene3D" id="1.10.1070.20">
    <property type="match status" value="1"/>
</dbReference>
<dbReference type="PANTHER" id="PTHR37419:SF8">
    <property type="entry name" value="TOXIN YJJJ"/>
    <property type="match status" value="1"/>
</dbReference>
<sequence>MSEQVRVEMEHDGAPIFVGTAYFHIGRGQTSTTFKYSDEYASSRWAYSIDPELPLSTAPFSVPSLPGAFADCAPDRWGRNLVAKEHRRLVSAGMVSDRRLTDIDYLLGVSDSTRQGALRFRRRADGPFLSDNSRVPKLLALPELQRAADGVTEGSAAAIKRLLDAGTGSLGGARPKASVADDAGRLQIAKFTRPTDEWDVIAWEGVALELARMAGIEVPKSRVLSIEDRSVLLLERFDRASDRRIGYISAMTAAGRRDGEAADYLDVVEAIEDHSRRWRQDCAELYRRVVFSAAVHNTDDHLRNHGFLRAEAGWQLSPAFDINIEPEPAVERQTAINGAVSADDEPEALLDFAPLCHLTAPAARMIIHEVVDAVAEWNSVAAGQGIGSTERDAVGAVIESQSEHLRAISTSTL</sequence>
<feature type="domain" description="HipA-like C-terminal" evidence="4">
    <location>
        <begin position="169"/>
        <end position="376"/>
    </location>
</feature>